<keyword evidence="9" id="KW-1185">Reference proteome</keyword>
<keyword evidence="3 7" id="KW-0418">Kinase</keyword>
<evidence type="ECO:0000256" key="1">
    <source>
        <dbReference type="ARBA" id="ARBA00022679"/>
    </source>
</evidence>
<dbReference type="Gene3D" id="2.60.200.40">
    <property type="match status" value="1"/>
</dbReference>
<keyword evidence="4" id="KW-0067">ATP-binding</keyword>
<dbReference type="InterPro" id="IPR016064">
    <property type="entry name" value="NAD/diacylglycerol_kinase_sf"/>
</dbReference>
<dbReference type="PANTHER" id="PTHR12358:SF106">
    <property type="entry name" value="LIPID KINASE YEGS"/>
    <property type="match status" value="1"/>
</dbReference>
<dbReference type="EMBL" id="AP018711">
    <property type="protein sequence ID" value="BBE32584.1"/>
    <property type="molecule type" value="Genomic_DNA"/>
</dbReference>
<dbReference type="InterPro" id="IPR001206">
    <property type="entry name" value="Diacylglycerol_kinase_cat_dom"/>
</dbReference>
<dbReference type="PANTHER" id="PTHR12358">
    <property type="entry name" value="SPHINGOSINE KINASE"/>
    <property type="match status" value="1"/>
</dbReference>
<evidence type="ECO:0000256" key="3">
    <source>
        <dbReference type="ARBA" id="ARBA00022777"/>
    </source>
</evidence>
<name>A0AAD1D3C0_SPHMI</name>
<evidence type="ECO:0000313" key="6">
    <source>
        <dbReference type="EMBL" id="BBE32584.1"/>
    </source>
</evidence>
<keyword evidence="2" id="KW-0547">Nucleotide-binding</keyword>
<keyword evidence="1" id="KW-0808">Transferase</keyword>
<dbReference type="RefSeq" id="WP_160119039.1">
    <property type="nucleotide sequence ID" value="NZ_AP018711.1"/>
</dbReference>
<dbReference type="InterPro" id="IPR017438">
    <property type="entry name" value="ATP-NAD_kinase_N"/>
</dbReference>
<evidence type="ECO:0000259" key="5">
    <source>
        <dbReference type="PROSITE" id="PS50146"/>
    </source>
</evidence>
<dbReference type="PROSITE" id="PS50146">
    <property type="entry name" value="DAGK"/>
    <property type="match status" value="1"/>
</dbReference>
<dbReference type="AlphaFoldDB" id="A0AAD1D3C0"/>
<dbReference type="Proteomes" id="UP000275727">
    <property type="component" value="Chromosome"/>
</dbReference>
<feature type="domain" description="DAGKc" evidence="5">
    <location>
        <begin position="40"/>
        <end position="123"/>
    </location>
</feature>
<dbReference type="Proteomes" id="UP000276029">
    <property type="component" value="Unassembled WGS sequence"/>
</dbReference>
<evidence type="ECO:0000313" key="8">
    <source>
        <dbReference type="Proteomes" id="UP000275727"/>
    </source>
</evidence>
<dbReference type="KEGG" id="smic:SmB9_02420"/>
<dbReference type="InterPro" id="IPR050187">
    <property type="entry name" value="Lipid_Phosphate_FormReg"/>
</dbReference>
<reference evidence="6 8" key="1">
    <citation type="submission" date="2018-06" db="EMBL/GenBank/DDBJ databases">
        <title>Complete Genome Sequence of the Microcystin-Degrading Bacterium Sphingosinicella microcystinivorans Strain B-9.</title>
        <authorList>
            <person name="Jin H."/>
            <person name="Nishizawa T."/>
            <person name="Guo Y."/>
            <person name="Nishizawa A."/>
            <person name="Park H."/>
            <person name="Kato H."/>
            <person name="Tsuji K."/>
            <person name="Harada K."/>
        </authorList>
    </citation>
    <scope>NUCLEOTIDE SEQUENCE [LARGE SCALE GENOMIC DNA]</scope>
    <source>
        <strain evidence="6 8">B9</strain>
    </source>
</reference>
<organism evidence="6 8">
    <name type="scientific">Sphingosinicella microcystinivorans</name>
    <dbReference type="NCBI Taxonomy" id="335406"/>
    <lineage>
        <taxon>Bacteria</taxon>
        <taxon>Pseudomonadati</taxon>
        <taxon>Pseudomonadota</taxon>
        <taxon>Alphaproteobacteria</taxon>
        <taxon>Sphingomonadales</taxon>
        <taxon>Sphingosinicellaceae</taxon>
        <taxon>Sphingosinicella</taxon>
    </lineage>
</organism>
<accession>A0AAD1D3C0</accession>
<evidence type="ECO:0000313" key="7">
    <source>
        <dbReference type="EMBL" id="RKS88829.1"/>
    </source>
</evidence>
<dbReference type="Pfam" id="PF19279">
    <property type="entry name" value="YegS_C"/>
    <property type="match status" value="1"/>
</dbReference>
<dbReference type="InterPro" id="IPR045540">
    <property type="entry name" value="YegS/DAGK_C"/>
</dbReference>
<dbReference type="GO" id="GO:0005886">
    <property type="term" value="C:plasma membrane"/>
    <property type="evidence" value="ECO:0007669"/>
    <property type="project" value="TreeGrafter"/>
</dbReference>
<reference evidence="7 9" key="2">
    <citation type="submission" date="2018-10" db="EMBL/GenBank/DDBJ databases">
        <title>Genomic Encyclopedia of Type Strains, Phase IV (KMG-IV): sequencing the most valuable type-strain genomes for metagenomic binning, comparative biology and taxonomic classification.</title>
        <authorList>
            <person name="Goeker M."/>
        </authorList>
    </citation>
    <scope>NUCLEOTIDE SEQUENCE [LARGE SCALE GENOMIC DNA]</scope>
    <source>
        <strain evidence="7 9">DSM 19791</strain>
    </source>
</reference>
<protein>
    <submittedName>
        <fullName evidence="7">Diacylglycerol kinase family enzyme</fullName>
    </submittedName>
</protein>
<dbReference type="GO" id="GO:0005524">
    <property type="term" value="F:ATP binding"/>
    <property type="evidence" value="ECO:0007669"/>
    <property type="project" value="UniProtKB-KW"/>
</dbReference>
<sequence length="283" mass="30581">MTVQIISNPVSGGFSPQRFLALETAFRKRSHALAYGHSAPGTAIALADDLSLVCVVGGDGTLRHVVSALRQAKADVPVCAYPAGTVNLLAREAEYPIDPDAFVERVSCADRRRRGFAGVVGEQLFLVCASAGPDSYAVAGVSSRLKRWIGRAAYGAAFLGVLWRWPRPRITLDVDGQRIACEAFYVAKGRFFAGPWSFARGASINDETLHLVALTRARRRDYLRFMWALLRGRPVDTVPGVVAQPFRTLSASSDAEVPVQADGDTVTVLPTTFGIHDGVIFYA</sequence>
<proteinExistence type="predicted"/>
<dbReference type="Gene3D" id="3.40.50.10330">
    <property type="entry name" value="Probable inorganic polyphosphate/atp-NAD kinase, domain 1"/>
    <property type="match status" value="1"/>
</dbReference>
<gene>
    <name evidence="7" type="ORF">DFR51_2040</name>
    <name evidence="6" type="ORF">SmB9_02420</name>
</gene>
<dbReference type="EMBL" id="RBWX01000008">
    <property type="protein sequence ID" value="RKS88829.1"/>
    <property type="molecule type" value="Genomic_DNA"/>
</dbReference>
<evidence type="ECO:0000256" key="4">
    <source>
        <dbReference type="ARBA" id="ARBA00022840"/>
    </source>
</evidence>
<evidence type="ECO:0000256" key="2">
    <source>
        <dbReference type="ARBA" id="ARBA00022741"/>
    </source>
</evidence>
<dbReference type="SUPFAM" id="SSF111331">
    <property type="entry name" value="NAD kinase/diacylglycerol kinase-like"/>
    <property type="match status" value="1"/>
</dbReference>
<evidence type="ECO:0000313" key="9">
    <source>
        <dbReference type="Proteomes" id="UP000276029"/>
    </source>
</evidence>
<dbReference type="GO" id="GO:0016301">
    <property type="term" value="F:kinase activity"/>
    <property type="evidence" value="ECO:0007669"/>
    <property type="project" value="UniProtKB-KW"/>
</dbReference>
<dbReference type="Pfam" id="PF00781">
    <property type="entry name" value="DAGK_cat"/>
    <property type="match status" value="1"/>
</dbReference>